<evidence type="ECO:0000256" key="1">
    <source>
        <dbReference type="SAM" id="MobiDB-lite"/>
    </source>
</evidence>
<dbReference type="InterPro" id="IPR046331">
    <property type="entry name" value="GPAM1-like"/>
</dbReference>
<feature type="compositionally biased region" description="Basic and acidic residues" evidence="1">
    <location>
        <begin position="106"/>
        <end position="119"/>
    </location>
</feature>
<proteinExistence type="predicted"/>
<dbReference type="OrthoDB" id="73491at2759"/>
<feature type="compositionally biased region" description="Low complexity" evidence="1">
    <location>
        <begin position="87"/>
        <end position="105"/>
    </location>
</feature>
<evidence type="ECO:0000259" key="2">
    <source>
        <dbReference type="Pfam" id="PF12572"/>
    </source>
</evidence>
<feature type="domain" description="DUF3752" evidence="2">
    <location>
        <begin position="162"/>
        <end position="323"/>
    </location>
</feature>
<reference evidence="3" key="1">
    <citation type="submission" date="2020-03" db="EMBL/GenBank/DDBJ databases">
        <title>Site-based positive gene gene selection in Geosmithia morbida across the United States reveals a broad range of putative effectors and factors for local host and environmental adapation.</title>
        <authorList>
            <person name="Onufrak A."/>
            <person name="Murdoch R.W."/>
            <person name="Gazis R."/>
            <person name="Huff M."/>
            <person name="Staton M."/>
            <person name="Klingeman W."/>
            <person name="Hadziabdic D."/>
        </authorList>
    </citation>
    <scope>NUCLEOTIDE SEQUENCE</scope>
    <source>
        <strain evidence="3">1262</strain>
    </source>
</reference>
<dbReference type="AlphaFoldDB" id="A0A9P4YXY5"/>
<evidence type="ECO:0000313" key="3">
    <source>
        <dbReference type="EMBL" id="KAF4125138.1"/>
    </source>
</evidence>
<dbReference type="EMBL" id="JAANYQ010000003">
    <property type="protein sequence ID" value="KAF4125138.1"/>
    <property type="molecule type" value="Genomic_DNA"/>
</dbReference>
<dbReference type="PANTHER" id="PTHR46370">
    <property type="entry name" value="GPALPP MOTIFS-CONTAINING PROTEIN 1"/>
    <property type="match status" value="1"/>
</dbReference>
<keyword evidence="4" id="KW-1185">Reference proteome</keyword>
<evidence type="ECO:0000313" key="4">
    <source>
        <dbReference type="Proteomes" id="UP000749293"/>
    </source>
</evidence>
<dbReference type="RefSeq" id="XP_035323790.1">
    <property type="nucleotide sequence ID" value="XM_035465953.1"/>
</dbReference>
<organism evidence="3 4">
    <name type="scientific">Geosmithia morbida</name>
    <dbReference type="NCBI Taxonomy" id="1094350"/>
    <lineage>
        <taxon>Eukaryota</taxon>
        <taxon>Fungi</taxon>
        <taxon>Dikarya</taxon>
        <taxon>Ascomycota</taxon>
        <taxon>Pezizomycotina</taxon>
        <taxon>Sordariomycetes</taxon>
        <taxon>Hypocreomycetidae</taxon>
        <taxon>Hypocreales</taxon>
        <taxon>Bionectriaceae</taxon>
        <taxon>Geosmithia</taxon>
    </lineage>
</organism>
<gene>
    <name evidence="3" type="ORF">GMORB2_3977</name>
</gene>
<dbReference type="Pfam" id="PF12572">
    <property type="entry name" value="DUF3752"/>
    <property type="match status" value="1"/>
</dbReference>
<name>A0A9P4YXY5_9HYPO</name>
<protein>
    <recommendedName>
        <fullName evidence="2">DUF3752 domain-containing protein</fullName>
    </recommendedName>
</protein>
<dbReference type="PANTHER" id="PTHR46370:SF1">
    <property type="entry name" value="GPALPP MOTIFS-CONTAINING PROTEIN 1"/>
    <property type="match status" value="1"/>
</dbReference>
<feature type="region of interest" description="Disordered" evidence="1">
    <location>
        <begin position="1"/>
        <end position="299"/>
    </location>
</feature>
<dbReference type="InterPro" id="IPR022226">
    <property type="entry name" value="DUF3752"/>
</dbReference>
<dbReference type="GeneID" id="55970205"/>
<accession>A0A9P4YXY5</accession>
<feature type="compositionally biased region" description="Acidic residues" evidence="1">
    <location>
        <begin position="46"/>
        <end position="56"/>
    </location>
</feature>
<sequence>MSSIGPQLPPHLSKRKRTPTPEAEPRSKNSRTHGPSLPAGPCSLDSDPDPDSDSDDGYGPAAATAAAPSRPSRNRDEIGLDGDDSDGSAGPAPAAPAASASAAPAADRDPDPDPDRDSGSDSDSDFGPSLPSSKPQIGPSLPPPPTSGEGDAPRRDEWMLAPPTSGPFSERDPTKIRARKFATTKPGRPNPGDMGKGQQPSSMWTETAEEKLRRLQDSVLGRTPAAQPGSGPGPGTAPDREQEERNRRISANVEASRGRSLYEEHSHKRRDGRKAGAVREKEDDDPSKRGFDREKDMALGGTLGAAKRKELLDKSAGFGGRFSKGSFL</sequence>
<comment type="caution">
    <text evidence="3">The sequence shown here is derived from an EMBL/GenBank/DDBJ whole genome shotgun (WGS) entry which is preliminary data.</text>
</comment>
<feature type="compositionally biased region" description="Basic and acidic residues" evidence="1">
    <location>
        <begin position="238"/>
        <end position="247"/>
    </location>
</feature>
<feature type="compositionally biased region" description="Basic and acidic residues" evidence="1">
    <location>
        <begin position="273"/>
        <end position="297"/>
    </location>
</feature>
<feature type="compositionally biased region" description="Basic and acidic residues" evidence="1">
    <location>
        <begin position="256"/>
        <end position="266"/>
    </location>
</feature>
<dbReference type="Proteomes" id="UP000749293">
    <property type="component" value="Unassembled WGS sequence"/>
</dbReference>